<dbReference type="EMBL" id="HBUF01591040">
    <property type="protein sequence ID" value="CAG6773397.1"/>
    <property type="molecule type" value="Transcribed_RNA"/>
</dbReference>
<protein>
    <submittedName>
        <fullName evidence="1">Uncharacterized protein</fullName>
    </submittedName>
</protein>
<proteinExistence type="predicted"/>
<sequence>MSLCLHQPSGLYPFLCFPLSLSPPFQSFLLSLSTYLSPSPFPVPLSLHISLSPPSFPPSLSLSVPLPRRGKVLSNKEGNSRDEIRYPIKCFGPGNVREREREIGESEPLYQNKKFYCYKRKPNLQVTKKN</sequence>
<dbReference type="EMBL" id="HBUF01591039">
    <property type="protein sequence ID" value="CAG6773396.1"/>
    <property type="molecule type" value="Transcribed_RNA"/>
</dbReference>
<dbReference type="AlphaFoldDB" id="A0A8D9F141"/>
<organism evidence="1">
    <name type="scientific">Cacopsylla melanoneura</name>
    <dbReference type="NCBI Taxonomy" id="428564"/>
    <lineage>
        <taxon>Eukaryota</taxon>
        <taxon>Metazoa</taxon>
        <taxon>Ecdysozoa</taxon>
        <taxon>Arthropoda</taxon>
        <taxon>Hexapoda</taxon>
        <taxon>Insecta</taxon>
        <taxon>Pterygota</taxon>
        <taxon>Neoptera</taxon>
        <taxon>Paraneoptera</taxon>
        <taxon>Hemiptera</taxon>
        <taxon>Sternorrhyncha</taxon>
        <taxon>Psylloidea</taxon>
        <taxon>Psyllidae</taxon>
        <taxon>Psyllinae</taxon>
        <taxon>Cacopsylla</taxon>
    </lineage>
</organism>
<accession>A0A8D9F141</accession>
<reference evidence="1" key="1">
    <citation type="submission" date="2021-05" db="EMBL/GenBank/DDBJ databases">
        <authorList>
            <person name="Alioto T."/>
            <person name="Alioto T."/>
            <person name="Gomez Garrido J."/>
        </authorList>
    </citation>
    <scope>NUCLEOTIDE SEQUENCE</scope>
</reference>
<name>A0A8D9F141_9HEMI</name>
<evidence type="ECO:0000313" key="1">
    <source>
        <dbReference type="EMBL" id="CAG6773396.1"/>
    </source>
</evidence>